<evidence type="ECO:0000256" key="7">
    <source>
        <dbReference type="ARBA" id="ARBA00023014"/>
    </source>
</evidence>
<evidence type="ECO:0000256" key="4">
    <source>
        <dbReference type="ARBA" id="ARBA00022485"/>
    </source>
</evidence>
<keyword evidence="7" id="KW-0411">Iron-sulfur</keyword>
<dbReference type="AlphaFoldDB" id="A0A1N7ABF0"/>
<keyword evidence="4" id="KW-0004">4Fe-4S</keyword>
<gene>
    <name evidence="9" type="ORF">SAMN05421834_12226</name>
</gene>
<dbReference type="PANTHER" id="PTHR24960">
    <property type="entry name" value="PHOTOSYSTEM I IRON-SULFUR CENTER-RELATED"/>
    <property type="match status" value="1"/>
</dbReference>
<evidence type="ECO:0000313" key="9">
    <source>
        <dbReference type="EMBL" id="SIR36293.1"/>
    </source>
</evidence>
<keyword evidence="5" id="KW-0479">Metal-binding</keyword>
<dbReference type="PROSITE" id="PS51379">
    <property type="entry name" value="4FE4S_FER_2"/>
    <property type="match status" value="2"/>
</dbReference>
<reference evidence="10" key="1">
    <citation type="submission" date="2017-01" db="EMBL/GenBank/DDBJ databases">
        <authorList>
            <person name="Varghese N."/>
            <person name="Submissions S."/>
        </authorList>
    </citation>
    <scope>NUCLEOTIDE SEQUENCE [LARGE SCALE GENOMIC DNA]</scope>
    <source>
        <strain evidence="10">ATCC 700103</strain>
    </source>
</reference>
<dbReference type="Gene3D" id="3.30.70.20">
    <property type="match status" value="1"/>
</dbReference>
<accession>A0A1N7ABF0</accession>
<dbReference type="Proteomes" id="UP000185669">
    <property type="component" value="Unassembled WGS sequence"/>
</dbReference>
<evidence type="ECO:0000256" key="6">
    <source>
        <dbReference type="ARBA" id="ARBA00023004"/>
    </source>
</evidence>
<evidence type="ECO:0000259" key="8">
    <source>
        <dbReference type="PROSITE" id="PS51379"/>
    </source>
</evidence>
<dbReference type="InterPro" id="IPR017896">
    <property type="entry name" value="4Fe4S_Fe-S-bd"/>
</dbReference>
<dbReference type="Pfam" id="PF13237">
    <property type="entry name" value="Fer4_10"/>
    <property type="match status" value="1"/>
</dbReference>
<protein>
    <recommendedName>
        <fullName evidence="3">Ferredoxin</fullName>
    </recommendedName>
</protein>
<proteinExistence type="predicted"/>
<dbReference type="InterPro" id="IPR050157">
    <property type="entry name" value="PSI_iron-sulfur_center"/>
</dbReference>
<dbReference type="OrthoDB" id="9804603at2"/>
<keyword evidence="10" id="KW-1185">Reference proteome</keyword>
<dbReference type="InterPro" id="IPR017900">
    <property type="entry name" value="4Fe4S_Fe_S_CS"/>
</dbReference>
<comment type="function">
    <text evidence="2">Ferredoxins are iron-sulfur proteins that transfer electrons in a wide variety of metabolic reactions.</text>
</comment>
<dbReference type="EMBL" id="FTNC01000022">
    <property type="protein sequence ID" value="SIR36293.1"/>
    <property type="molecule type" value="Genomic_DNA"/>
</dbReference>
<evidence type="ECO:0000256" key="5">
    <source>
        <dbReference type="ARBA" id="ARBA00022723"/>
    </source>
</evidence>
<evidence type="ECO:0000256" key="1">
    <source>
        <dbReference type="ARBA" id="ARBA00001966"/>
    </source>
</evidence>
<feature type="domain" description="4Fe-4S ferredoxin-type" evidence="8">
    <location>
        <begin position="5"/>
        <end position="35"/>
    </location>
</feature>
<dbReference type="SUPFAM" id="SSF54862">
    <property type="entry name" value="4Fe-4S ferredoxins"/>
    <property type="match status" value="1"/>
</dbReference>
<evidence type="ECO:0000313" key="10">
    <source>
        <dbReference type="Proteomes" id="UP000185669"/>
    </source>
</evidence>
<dbReference type="RefSeq" id="WP_076545748.1">
    <property type="nucleotide sequence ID" value="NZ_FTNC01000022.1"/>
</dbReference>
<sequence length="68" mass="7636">MARGERIEIEHPDWCKNCGICVSVCPTDILIKGKKIVEIFDLEKCIGCHNCELICPDFVLKVVASDED</sequence>
<dbReference type="GO" id="GO:0051539">
    <property type="term" value="F:4 iron, 4 sulfur cluster binding"/>
    <property type="evidence" value="ECO:0007669"/>
    <property type="project" value="UniProtKB-KW"/>
</dbReference>
<organism evidence="9 10">
    <name type="scientific">Halanaerobium kushneri</name>
    <dbReference type="NCBI Taxonomy" id="56779"/>
    <lineage>
        <taxon>Bacteria</taxon>
        <taxon>Bacillati</taxon>
        <taxon>Bacillota</taxon>
        <taxon>Clostridia</taxon>
        <taxon>Halanaerobiales</taxon>
        <taxon>Halanaerobiaceae</taxon>
        <taxon>Halanaerobium</taxon>
    </lineage>
</organism>
<comment type="cofactor">
    <cofactor evidence="1">
        <name>[4Fe-4S] cluster</name>
        <dbReference type="ChEBI" id="CHEBI:49883"/>
    </cofactor>
</comment>
<name>A0A1N7ABF0_9FIRM</name>
<evidence type="ECO:0000256" key="3">
    <source>
        <dbReference type="ARBA" id="ARBA00013529"/>
    </source>
</evidence>
<keyword evidence="6" id="KW-0408">Iron</keyword>
<dbReference type="GO" id="GO:0046872">
    <property type="term" value="F:metal ion binding"/>
    <property type="evidence" value="ECO:0007669"/>
    <property type="project" value="UniProtKB-KW"/>
</dbReference>
<feature type="domain" description="4Fe-4S ferredoxin-type" evidence="8">
    <location>
        <begin position="36"/>
        <end position="65"/>
    </location>
</feature>
<dbReference type="PANTHER" id="PTHR24960:SF79">
    <property type="entry name" value="PHOTOSYSTEM I IRON-SULFUR CENTER"/>
    <property type="match status" value="1"/>
</dbReference>
<dbReference type="PROSITE" id="PS00198">
    <property type="entry name" value="4FE4S_FER_1"/>
    <property type="match status" value="2"/>
</dbReference>
<evidence type="ECO:0000256" key="2">
    <source>
        <dbReference type="ARBA" id="ARBA00003532"/>
    </source>
</evidence>
<dbReference type="STRING" id="56779.SAMN05421834_12226"/>